<name>A0A512T3W0_9MICO</name>
<keyword evidence="1" id="KW-0812">Transmembrane</keyword>
<sequence>MTLVIVVPVSQPTPASDVASPERPVEEGMRRSRRVVLVGLTLLAFLAALWTSLRPDLDDGWLAIGLPNPVAAIVWFVLFVGLLLQVSSRVRAFAIGIAFLLFWPTPVYASMATMALHGQFVMDRTTATVSAADAPREGGPVAVTFAFPDGTSERGISLLSQRFGSRNEYVAPKVGTTVDVLRDPTGWLPPRTAGGREGLPEGVGGTLLLALPGLLGVLVLGAASVSALTRRESFIMVAGRPATDDEVSPEGAAAGP</sequence>
<protein>
    <submittedName>
        <fullName evidence="2">Uncharacterized protein</fullName>
    </submittedName>
</protein>
<dbReference type="Proteomes" id="UP000321793">
    <property type="component" value="Unassembled WGS sequence"/>
</dbReference>
<gene>
    <name evidence="2" type="ORF">KLO01_28180</name>
</gene>
<comment type="caution">
    <text evidence="2">The sequence shown here is derived from an EMBL/GenBank/DDBJ whole genome shotgun (WGS) entry which is preliminary data.</text>
</comment>
<dbReference type="EMBL" id="BKBA01000011">
    <property type="protein sequence ID" value="GEQ14771.1"/>
    <property type="molecule type" value="Genomic_DNA"/>
</dbReference>
<feature type="transmembrane region" description="Helical" evidence="1">
    <location>
        <begin position="207"/>
        <end position="228"/>
    </location>
</feature>
<dbReference type="AlphaFoldDB" id="A0A512T3W0"/>
<accession>A0A512T3W0</accession>
<keyword evidence="1" id="KW-1133">Transmembrane helix</keyword>
<evidence type="ECO:0000313" key="3">
    <source>
        <dbReference type="Proteomes" id="UP000321793"/>
    </source>
</evidence>
<feature type="transmembrane region" description="Helical" evidence="1">
    <location>
        <begin position="93"/>
        <end position="116"/>
    </location>
</feature>
<keyword evidence="1" id="KW-0472">Membrane</keyword>
<organism evidence="2 3">
    <name type="scientific">Knoellia locipacati</name>
    <dbReference type="NCBI Taxonomy" id="882824"/>
    <lineage>
        <taxon>Bacteria</taxon>
        <taxon>Bacillati</taxon>
        <taxon>Actinomycetota</taxon>
        <taxon>Actinomycetes</taxon>
        <taxon>Micrococcales</taxon>
        <taxon>Intrasporangiaceae</taxon>
        <taxon>Knoellia</taxon>
    </lineage>
</organism>
<evidence type="ECO:0000313" key="2">
    <source>
        <dbReference type="EMBL" id="GEQ14771.1"/>
    </source>
</evidence>
<proteinExistence type="predicted"/>
<feature type="transmembrane region" description="Helical" evidence="1">
    <location>
        <begin position="35"/>
        <end position="53"/>
    </location>
</feature>
<reference evidence="2 3" key="1">
    <citation type="submission" date="2019-07" db="EMBL/GenBank/DDBJ databases">
        <title>Whole genome shotgun sequence of Knoellia locipacati NBRC 109775.</title>
        <authorList>
            <person name="Hosoyama A."/>
            <person name="Uohara A."/>
            <person name="Ohji S."/>
            <person name="Ichikawa N."/>
        </authorList>
    </citation>
    <scope>NUCLEOTIDE SEQUENCE [LARGE SCALE GENOMIC DNA]</scope>
    <source>
        <strain evidence="2 3">NBRC 109775</strain>
    </source>
</reference>
<evidence type="ECO:0000256" key="1">
    <source>
        <dbReference type="SAM" id="Phobius"/>
    </source>
</evidence>
<feature type="transmembrane region" description="Helical" evidence="1">
    <location>
        <begin position="65"/>
        <end position="86"/>
    </location>
</feature>
<keyword evidence="3" id="KW-1185">Reference proteome</keyword>